<dbReference type="SUPFAM" id="SSF50985">
    <property type="entry name" value="RCC1/BLIP-II"/>
    <property type="match status" value="1"/>
</dbReference>
<feature type="repeat" description="RCC1" evidence="3">
    <location>
        <begin position="98"/>
        <end position="149"/>
    </location>
</feature>
<evidence type="ECO:0000313" key="7">
    <source>
        <dbReference type="Proteomes" id="UP001515480"/>
    </source>
</evidence>
<dbReference type="InterPro" id="IPR009091">
    <property type="entry name" value="RCC1/BLIP-II"/>
</dbReference>
<evidence type="ECO:0000256" key="4">
    <source>
        <dbReference type="SAM" id="MobiDB-lite"/>
    </source>
</evidence>
<evidence type="ECO:0000256" key="2">
    <source>
        <dbReference type="PROSITE-ProRule" id="PRU00087"/>
    </source>
</evidence>
<evidence type="ECO:0000256" key="1">
    <source>
        <dbReference type="ARBA" id="ARBA00022737"/>
    </source>
</evidence>
<dbReference type="PROSITE" id="PS50012">
    <property type="entry name" value="RCC1_3"/>
    <property type="match status" value="5"/>
</dbReference>
<evidence type="ECO:0000259" key="5">
    <source>
        <dbReference type="Pfam" id="PF25390"/>
    </source>
</evidence>
<sequence>MEAEEEAHLRHASLCAQHLADGLLAAALAAADAAVAARPGWSGGHVLRASALCALRLWPEAHLALCRAAAAAPHDAAAAALLATVLAHLPPPARRGASAAYTWGRGEFGALGHADGKDKPHPRAVEALRGVRLLDAACGTGHTLVVSEAGDVWAWGWNNKGQCGGEGGGPALLGALLGARVRGVACGAAHSLALTERGEVLAWGLGAAGQLGRGELASSGGAARVALPEAARGVACGFGHCVVLSEGGALYSWGWNREGQLGVGDTDDRSAPCRLACGEAKFAHVACGGAHSAAVCTAARLFTFGSNSCGQLGLGGAGASVLVPTLVESLVAQRVECALAACGEEFTLVISQTQQVYACGLGNVGQMGRGTDESFGVPTHVEAMSGRRAETASLWVWGTPGTDTTQMLAELSTDAHGAPRQLPHTLPSELPALRTRRVLRVEAGRRHFLAITAFASARTSELRVPPQWDEAGGCVTLPAGRRQKLSLRLRDEAGRAVGCGGERVVGRLLRDAAAEGARRGGEGWCAGAGSGEEEVEVDDLLDGSFELLVRPREEGFFQLWVLLHGEHVLGSPRLLRVLCAAAAAARCELRGVRTEVGAAGTARAQLLLRDEFGNEMGAPPREMKLELRAERREGGGGSLVRPAEGMEAPDELTLRRDDSARPPPPSPSYSVQADGTVDVWFSTTEAGTYTLHAALAGAPVGGAVEVRVSAGPAHAPRCTAHAEAVRRVTAGHAAALPIRCCDAYGNATCDAHLVPSLAAAAPTALPPPRVRVLPPQPPGTAALSFTPTAAGLLHLTLHLNGLEVRGSPFEVHVHAGEAAALKSTLAGAGLAGAVVRRGGRTRALELRAADLYGNPCAKGGADVRAWLSLAPREGEERGRPPSARGRLAGAVVDRGDGTYGVEYKAMPGEWLLVVEVAGRAVPPTPCSIVNVVDPAEEAERRAREEAERRRQQKELEDALRRQRELEAEEMARQEEAARRRVEDELLRQAKKEDEKARQLAQQAHERALAEENKRKRIMAALKREKDTKERAEAALKAQMLEKQRLVEESERRKKQWSKRTGGGFIVNFRTDDGTRVEDA</sequence>
<dbReference type="Gene3D" id="2.60.40.10">
    <property type="entry name" value="Immunoglobulins"/>
    <property type="match status" value="3"/>
</dbReference>
<dbReference type="EMBL" id="JBGBPQ010000017">
    <property type="protein sequence ID" value="KAL1507547.1"/>
    <property type="molecule type" value="Genomic_DNA"/>
</dbReference>
<dbReference type="PROSITE" id="PS00626">
    <property type="entry name" value="RCC1_2"/>
    <property type="match status" value="1"/>
</dbReference>
<dbReference type="Pfam" id="PF25390">
    <property type="entry name" value="WD40_RLD"/>
    <property type="match status" value="1"/>
</dbReference>
<feature type="repeat" description="Filamin" evidence="2">
    <location>
        <begin position="527"/>
        <end position="577"/>
    </location>
</feature>
<keyword evidence="7" id="KW-1185">Reference proteome</keyword>
<dbReference type="InterPro" id="IPR011990">
    <property type="entry name" value="TPR-like_helical_dom_sf"/>
</dbReference>
<accession>A0AB34IU52</accession>
<dbReference type="InterPro" id="IPR058923">
    <property type="entry name" value="RCC1-like_dom"/>
</dbReference>
<protein>
    <recommendedName>
        <fullName evidence="5">RCC1-like domain-containing protein</fullName>
    </recommendedName>
</protein>
<feature type="repeat" description="RCC1" evidence="3">
    <location>
        <begin position="150"/>
        <end position="197"/>
    </location>
</feature>
<dbReference type="InterPro" id="IPR051210">
    <property type="entry name" value="Ub_ligase/GEF_domain"/>
</dbReference>
<evidence type="ECO:0000313" key="6">
    <source>
        <dbReference type="EMBL" id="KAL1507547.1"/>
    </source>
</evidence>
<dbReference type="InterPro" id="IPR001298">
    <property type="entry name" value="Filamin/ABP280_rpt"/>
</dbReference>
<feature type="region of interest" description="Disordered" evidence="4">
    <location>
        <begin position="632"/>
        <end position="672"/>
    </location>
</feature>
<comment type="caution">
    <text evidence="6">The sequence shown here is derived from an EMBL/GenBank/DDBJ whole genome shotgun (WGS) entry which is preliminary data.</text>
</comment>
<dbReference type="SUPFAM" id="SSF48452">
    <property type="entry name" value="TPR-like"/>
    <property type="match status" value="1"/>
</dbReference>
<proteinExistence type="predicted"/>
<dbReference type="InterPro" id="IPR017868">
    <property type="entry name" value="Filamin/ABP280_repeat-like"/>
</dbReference>
<organism evidence="6 7">
    <name type="scientific">Prymnesium parvum</name>
    <name type="common">Toxic golden alga</name>
    <dbReference type="NCBI Taxonomy" id="97485"/>
    <lineage>
        <taxon>Eukaryota</taxon>
        <taxon>Haptista</taxon>
        <taxon>Haptophyta</taxon>
        <taxon>Prymnesiophyceae</taxon>
        <taxon>Prymnesiales</taxon>
        <taxon>Prymnesiaceae</taxon>
        <taxon>Prymnesium</taxon>
    </lineage>
</organism>
<dbReference type="SUPFAM" id="SSF81296">
    <property type="entry name" value="E set domains"/>
    <property type="match status" value="2"/>
</dbReference>
<dbReference type="PANTHER" id="PTHR22870">
    <property type="entry name" value="REGULATOR OF CHROMOSOME CONDENSATION"/>
    <property type="match status" value="1"/>
</dbReference>
<dbReference type="AlphaFoldDB" id="A0AB34IU52"/>
<dbReference type="Proteomes" id="UP001515480">
    <property type="component" value="Unassembled WGS sequence"/>
</dbReference>
<feature type="repeat" description="RCC1" evidence="3">
    <location>
        <begin position="248"/>
        <end position="298"/>
    </location>
</feature>
<feature type="repeat" description="Filamin" evidence="2">
    <location>
        <begin position="710"/>
        <end position="813"/>
    </location>
</feature>
<name>A0AB34IU52_PRYPA</name>
<feature type="repeat" description="RCC1" evidence="3">
    <location>
        <begin position="198"/>
        <end position="247"/>
    </location>
</feature>
<feature type="repeat" description="RCC1" evidence="3">
    <location>
        <begin position="299"/>
        <end position="353"/>
    </location>
</feature>
<dbReference type="InterPro" id="IPR000408">
    <property type="entry name" value="Reg_chr_condens"/>
</dbReference>
<feature type="region of interest" description="Disordered" evidence="4">
    <location>
        <begin position="992"/>
        <end position="1011"/>
    </location>
</feature>
<keyword evidence="1" id="KW-0677">Repeat</keyword>
<gene>
    <name evidence="6" type="ORF">AB1Y20_007168</name>
</gene>
<dbReference type="PANTHER" id="PTHR22870:SF408">
    <property type="entry name" value="OS09G0560450 PROTEIN"/>
    <property type="match status" value="1"/>
</dbReference>
<dbReference type="PRINTS" id="PR00633">
    <property type="entry name" value="RCCNDNSATION"/>
</dbReference>
<dbReference type="Gene3D" id="2.130.10.30">
    <property type="entry name" value="Regulator of chromosome condensation 1/beta-lactamase-inhibitor protein II"/>
    <property type="match status" value="2"/>
</dbReference>
<evidence type="ECO:0000256" key="3">
    <source>
        <dbReference type="PROSITE-ProRule" id="PRU00235"/>
    </source>
</evidence>
<dbReference type="SMART" id="SM00557">
    <property type="entry name" value="IG_FLMN"/>
    <property type="match status" value="2"/>
</dbReference>
<reference evidence="6 7" key="1">
    <citation type="journal article" date="2024" name="Science">
        <title>Giant polyketide synthase enzymes in the biosynthesis of giant marine polyether toxins.</title>
        <authorList>
            <person name="Fallon T.R."/>
            <person name="Shende V.V."/>
            <person name="Wierzbicki I.H."/>
            <person name="Pendleton A.L."/>
            <person name="Watervoot N.F."/>
            <person name="Auber R.P."/>
            <person name="Gonzalez D.J."/>
            <person name="Wisecaver J.H."/>
            <person name="Moore B.S."/>
        </authorList>
    </citation>
    <scope>NUCLEOTIDE SEQUENCE [LARGE SCALE GENOMIC DNA]</scope>
    <source>
        <strain evidence="6 7">12B1</strain>
    </source>
</reference>
<dbReference type="PROSITE" id="PS50194">
    <property type="entry name" value="FILAMIN_REPEAT"/>
    <property type="match status" value="2"/>
</dbReference>
<feature type="domain" description="RCC1-like" evidence="5">
    <location>
        <begin position="100"/>
        <end position="452"/>
    </location>
</feature>
<dbReference type="InterPro" id="IPR014756">
    <property type="entry name" value="Ig_E-set"/>
</dbReference>
<dbReference type="InterPro" id="IPR013783">
    <property type="entry name" value="Ig-like_fold"/>
</dbReference>